<dbReference type="Gene3D" id="3.30.420.10">
    <property type="entry name" value="Ribonuclease H-like superfamily/Ribonuclease H"/>
    <property type="match status" value="1"/>
</dbReference>
<dbReference type="PANTHER" id="PTHR33395">
    <property type="entry name" value="TRANSCRIPTASE, PUTATIVE-RELATED-RELATED"/>
    <property type="match status" value="1"/>
</dbReference>
<dbReference type="GO" id="GO:0031012">
    <property type="term" value="C:extracellular matrix"/>
    <property type="evidence" value="ECO:0007669"/>
    <property type="project" value="TreeGrafter"/>
</dbReference>
<dbReference type="InterPro" id="IPR043502">
    <property type="entry name" value="DNA/RNA_pol_sf"/>
</dbReference>
<organism evidence="3 4">
    <name type="scientific">Acanthoscelides obtectus</name>
    <name type="common">Bean weevil</name>
    <name type="synonym">Bruchus obtectus</name>
    <dbReference type="NCBI Taxonomy" id="200917"/>
    <lineage>
        <taxon>Eukaryota</taxon>
        <taxon>Metazoa</taxon>
        <taxon>Ecdysozoa</taxon>
        <taxon>Arthropoda</taxon>
        <taxon>Hexapoda</taxon>
        <taxon>Insecta</taxon>
        <taxon>Pterygota</taxon>
        <taxon>Neoptera</taxon>
        <taxon>Endopterygota</taxon>
        <taxon>Coleoptera</taxon>
        <taxon>Polyphaga</taxon>
        <taxon>Cucujiformia</taxon>
        <taxon>Chrysomeloidea</taxon>
        <taxon>Chrysomelidae</taxon>
        <taxon>Bruchinae</taxon>
        <taxon>Bruchini</taxon>
        <taxon>Acanthoscelides</taxon>
    </lineage>
</organism>
<feature type="compositionally biased region" description="Basic and acidic residues" evidence="1">
    <location>
        <begin position="1"/>
        <end position="19"/>
    </location>
</feature>
<dbReference type="Proteomes" id="UP001152888">
    <property type="component" value="Unassembled WGS sequence"/>
</dbReference>
<comment type="caution">
    <text evidence="3">The sequence shown here is derived from an EMBL/GenBank/DDBJ whole genome shotgun (WGS) entry which is preliminary data.</text>
</comment>
<dbReference type="Pfam" id="PF14529">
    <property type="entry name" value="Exo_endo_phos_2"/>
    <property type="match status" value="1"/>
</dbReference>
<evidence type="ECO:0000313" key="3">
    <source>
        <dbReference type="EMBL" id="CAH1957426.1"/>
    </source>
</evidence>
<dbReference type="CDD" id="cd01650">
    <property type="entry name" value="RT_nLTR_like"/>
    <property type="match status" value="1"/>
</dbReference>
<dbReference type="Gene3D" id="3.60.10.10">
    <property type="entry name" value="Endonuclease/exonuclease/phosphatase"/>
    <property type="match status" value="1"/>
</dbReference>
<dbReference type="InterPro" id="IPR036397">
    <property type="entry name" value="RNaseH_sf"/>
</dbReference>
<dbReference type="GO" id="GO:0007508">
    <property type="term" value="P:larval heart development"/>
    <property type="evidence" value="ECO:0007669"/>
    <property type="project" value="TreeGrafter"/>
</dbReference>
<gene>
    <name evidence="3" type="ORF">ACAOBT_LOCUS2087</name>
</gene>
<keyword evidence="4" id="KW-1185">Reference proteome</keyword>
<sequence length="1180" mass="133185">MELNREHFRGRVSLSDDPRVGAPKTAVTQENVDAVRKLIIEDRHVTYREIEAARVNCIVSGDESWIYCYEPENKRQSASTKVIRSRSVSKKMVATFVSKAGHIATIPLNEQRTVTADWYTTICLPKVITELRKINPERIILHQDNASSHTAQKTRQYLMEEVELLDYPPYSPDLSPHDFFTFPKIKNRLRGQRFQSPEVVDAFKNAVLDLPANEWNKCFENWFERMQMCINLRNNIEDKICFSNICGINSNIDAVHHYLQSNRPAVLFLAETKISETAPINHLNFPNYEVHSNLRKNGSLSCSRDLSLESDRKDILWLRLNSKTSPKFICCLYRSPSNHNWDDLLEYLAVQIDFLNINHPASEVVLLGDFNAHNELWLGSNKTDAAGRAVEAFALTQGLTQLVTSPTFFPRVSSHASSLLDLFLTTHPAPYSTAVLSPLGNSDHGVVEVRFRSEAAVAAETRTGRKTWHYGLADWEGLRDFFSSFPWRDVCFTDADASTVCSSITEIIHVGMEEYIPHTVKVPKPGSNGWLNKSCDTARQQKIKAHRAYLQNPTVENRQADVESRNKYNEAVRNAKNQHDIKVRHRVISQRNGSRSFWTLAKQIEKNFSHSSLPPLTCQDGTIVFDSKAKAEVLAKIFAANSTMDVPTNAQVPSIQRVPHTMREVTFRHKTVRRVLLSLDINKASGPDLIPAIVLKRCAAELAPVLSRLFQISYESGTFPENWKFAHVQPIPKKGSKTDPYNYRPIALLSVISKVMERCINRELLDYLERHSLISDRQYGFRHQRSTGDLLAYVTQLWSKLIQSHGEAHVVALDITKAFDQLWHAALLSKLPSYGLPEKLCRWVADFISGRKISVVIDGFSSSSHTVNAGVPQGSVLAPTLFLLHINDLLSCTINPIHSFADDSTLHAGIQSDKPISAAELEKRRLATTSSLTRDLEAITAWGRNNLVQFNASKTQYCTLTNKKRPSAHTVSMDGRVLPKSHSFRLVGVQITEDLISHEHISSIAAAAGKKLGYLFRAKKYFSPHDLLTLYKAQIRPSLEYCSHIWGAAAPTTLSMLDAVQRRAVRLIDDSSLTDSLGTLSHRRAVGDLALFYRYTNGLCSSELSSMMPPRDVPARQTRLTSASHPNRVKLRTSRTGRYDRSFVPRVSRLWNNLREEAFPSSAGLRQFKNRINKISLGSS</sequence>
<evidence type="ECO:0000256" key="1">
    <source>
        <dbReference type="SAM" id="MobiDB-lite"/>
    </source>
</evidence>
<dbReference type="InterPro" id="IPR000477">
    <property type="entry name" value="RT_dom"/>
</dbReference>
<accession>A0A9P0JPK3</accession>
<name>A0A9P0JPK3_ACAOB</name>
<protein>
    <recommendedName>
        <fullName evidence="2">Reverse transcriptase domain-containing protein</fullName>
    </recommendedName>
</protein>
<dbReference type="Pfam" id="PF00078">
    <property type="entry name" value="RVT_1"/>
    <property type="match status" value="1"/>
</dbReference>
<dbReference type="GO" id="GO:0071897">
    <property type="term" value="P:DNA biosynthetic process"/>
    <property type="evidence" value="ECO:0007669"/>
    <property type="project" value="UniProtKB-ARBA"/>
</dbReference>
<feature type="region of interest" description="Disordered" evidence="1">
    <location>
        <begin position="1"/>
        <end position="22"/>
    </location>
</feature>
<evidence type="ECO:0000313" key="4">
    <source>
        <dbReference type="Proteomes" id="UP001152888"/>
    </source>
</evidence>
<dbReference type="GO" id="GO:0003824">
    <property type="term" value="F:catalytic activity"/>
    <property type="evidence" value="ECO:0007669"/>
    <property type="project" value="InterPro"/>
</dbReference>
<dbReference type="OrthoDB" id="10065625at2759"/>
<dbReference type="PROSITE" id="PS50878">
    <property type="entry name" value="RT_POL"/>
    <property type="match status" value="1"/>
</dbReference>
<dbReference type="InterPro" id="IPR005135">
    <property type="entry name" value="Endo/exonuclease/phosphatase"/>
</dbReference>
<reference evidence="3" key="1">
    <citation type="submission" date="2022-03" db="EMBL/GenBank/DDBJ databases">
        <authorList>
            <person name="Sayadi A."/>
        </authorList>
    </citation>
    <scope>NUCLEOTIDE SEQUENCE</scope>
</reference>
<dbReference type="GO" id="GO:0003676">
    <property type="term" value="F:nucleic acid binding"/>
    <property type="evidence" value="ECO:0007669"/>
    <property type="project" value="InterPro"/>
</dbReference>
<dbReference type="GO" id="GO:0061343">
    <property type="term" value="P:cell adhesion involved in heart morphogenesis"/>
    <property type="evidence" value="ECO:0007669"/>
    <property type="project" value="TreeGrafter"/>
</dbReference>
<evidence type="ECO:0000259" key="2">
    <source>
        <dbReference type="PROSITE" id="PS50878"/>
    </source>
</evidence>
<dbReference type="AlphaFoldDB" id="A0A9P0JPK3"/>
<feature type="region of interest" description="Disordered" evidence="1">
    <location>
        <begin position="1108"/>
        <end position="1128"/>
    </location>
</feature>
<dbReference type="PANTHER" id="PTHR33395:SF22">
    <property type="entry name" value="REVERSE TRANSCRIPTASE DOMAIN-CONTAINING PROTEIN"/>
    <property type="match status" value="1"/>
</dbReference>
<dbReference type="SUPFAM" id="SSF56219">
    <property type="entry name" value="DNase I-like"/>
    <property type="match status" value="1"/>
</dbReference>
<dbReference type="SUPFAM" id="SSF56672">
    <property type="entry name" value="DNA/RNA polymerases"/>
    <property type="match status" value="1"/>
</dbReference>
<dbReference type="InterPro" id="IPR036691">
    <property type="entry name" value="Endo/exonu/phosph_ase_sf"/>
</dbReference>
<feature type="domain" description="Reverse transcriptase" evidence="2">
    <location>
        <begin position="712"/>
        <end position="991"/>
    </location>
</feature>
<dbReference type="EMBL" id="CAKOFQ010006670">
    <property type="protein sequence ID" value="CAH1957426.1"/>
    <property type="molecule type" value="Genomic_DNA"/>
</dbReference>
<proteinExistence type="predicted"/>